<evidence type="ECO:0000256" key="1">
    <source>
        <dbReference type="PROSITE-ProRule" id="PRU00339"/>
    </source>
</evidence>
<feature type="compositionally biased region" description="Acidic residues" evidence="2">
    <location>
        <begin position="26"/>
        <end position="42"/>
    </location>
</feature>
<feature type="region of interest" description="Disordered" evidence="2">
    <location>
        <begin position="1"/>
        <end position="49"/>
    </location>
</feature>
<gene>
    <name evidence="3" type="ORF">COLO4_25121</name>
</gene>
<dbReference type="InterPro" id="IPR039340">
    <property type="entry name" value="Tfc4/TFIIIC-102/Sfc4"/>
</dbReference>
<feature type="compositionally biased region" description="Basic residues" evidence="2">
    <location>
        <begin position="119"/>
        <end position="136"/>
    </location>
</feature>
<evidence type="ECO:0000313" key="4">
    <source>
        <dbReference type="Proteomes" id="UP000187203"/>
    </source>
</evidence>
<keyword evidence="1" id="KW-0802">TPR repeat</keyword>
<dbReference type="OrthoDB" id="9991317at2759"/>
<dbReference type="Gene3D" id="1.25.40.10">
    <property type="entry name" value="Tetratricopeptide repeat domain"/>
    <property type="match status" value="2"/>
</dbReference>
<dbReference type="AlphaFoldDB" id="A0A1R3I4H3"/>
<dbReference type="Proteomes" id="UP000187203">
    <property type="component" value="Unassembled WGS sequence"/>
</dbReference>
<dbReference type="InterPro" id="IPR011990">
    <property type="entry name" value="TPR-like_helical_dom_sf"/>
</dbReference>
<dbReference type="GO" id="GO:0006383">
    <property type="term" value="P:transcription by RNA polymerase III"/>
    <property type="evidence" value="ECO:0007669"/>
    <property type="project" value="InterPro"/>
</dbReference>
<sequence length="438" mass="49516">MECKGNEIGESESKKKEEAEGKVPDNEEEDDVEEEEEEEDDDYGFRFKSGINPLDLVGDNASGLQIYQQFERLEYEALAEKKRKALADSDLEGPTKKARQEDISEATMDEIMQVINYGGRRKSRKPKKRGRRKGSRNKLSPEIVNMLGDATLHYANGRYKEAISVLNEVVRLAPNLPDSYHTLGLVHKALAHIIILSSWIVNEMPSLFMIVALVYLILDGDELAFFPSVMPVRLLREQRNVSQTCYCLSKAIAADPTDISLRFHQASLYVELGDHQRAAESYEQIQRLSPDNIEALNSGAKLYQKCGQIEHAVSILEDYLHGHPSEADLSVIDLLVDMLMEINAYKRALSKIKQAQVSYYSGKELPLNLKIKAGICHIHLGDMEKAEIFFSVLKFGEMRDQADLITKVGDSFMSLGHFSFGLKYYHMLETVDGFDDLP</sequence>
<dbReference type="PANTHER" id="PTHR23082:SF0">
    <property type="entry name" value="GENERAL TRANSCRIPTION FACTOR 3C POLYPEPTIDE 3"/>
    <property type="match status" value="1"/>
</dbReference>
<dbReference type="EMBL" id="AWUE01018920">
    <property type="protein sequence ID" value="OMO77505.1"/>
    <property type="molecule type" value="Genomic_DNA"/>
</dbReference>
<dbReference type="PROSITE" id="PS50005">
    <property type="entry name" value="TPR"/>
    <property type="match status" value="1"/>
</dbReference>
<evidence type="ECO:0000313" key="3">
    <source>
        <dbReference type="EMBL" id="OMO77505.1"/>
    </source>
</evidence>
<feature type="repeat" description="TPR" evidence="1">
    <location>
        <begin position="259"/>
        <end position="292"/>
    </location>
</feature>
<dbReference type="PANTHER" id="PTHR23082">
    <property type="entry name" value="TRANSCRIPTION INITIATION FACTOR IIIC TFIIIC , POLYPEPTIDE 3-RELATED"/>
    <property type="match status" value="1"/>
</dbReference>
<evidence type="ECO:0000256" key="2">
    <source>
        <dbReference type="SAM" id="MobiDB-lite"/>
    </source>
</evidence>
<feature type="region of interest" description="Disordered" evidence="2">
    <location>
        <begin position="115"/>
        <end position="136"/>
    </location>
</feature>
<comment type="caution">
    <text evidence="3">The sequence shown here is derived from an EMBL/GenBank/DDBJ whole genome shotgun (WGS) entry which is preliminary data.</text>
</comment>
<feature type="compositionally biased region" description="Basic and acidic residues" evidence="2">
    <location>
        <begin position="93"/>
        <end position="102"/>
    </location>
</feature>
<name>A0A1R3I4H3_9ROSI</name>
<organism evidence="3 4">
    <name type="scientific">Corchorus olitorius</name>
    <dbReference type="NCBI Taxonomy" id="93759"/>
    <lineage>
        <taxon>Eukaryota</taxon>
        <taxon>Viridiplantae</taxon>
        <taxon>Streptophyta</taxon>
        <taxon>Embryophyta</taxon>
        <taxon>Tracheophyta</taxon>
        <taxon>Spermatophyta</taxon>
        <taxon>Magnoliopsida</taxon>
        <taxon>eudicotyledons</taxon>
        <taxon>Gunneridae</taxon>
        <taxon>Pentapetalae</taxon>
        <taxon>rosids</taxon>
        <taxon>malvids</taxon>
        <taxon>Malvales</taxon>
        <taxon>Malvaceae</taxon>
        <taxon>Grewioideae</taxon>
        <taxon>Apeibeae</taxon>
        <taxon>Corchorus</taxon>
    </lineage>
</organism>
<reference evidence="4" key="1">
    <citation type="submission" date="2013-09" db="EMBL/GenBank/DDBJ databases">
        <title>Corchorus olitorius genome sequencing.</title>
        <authorList>
            <person name="Alam M."/>
            <person name="Haque M.S."/>
            <person name="Islam M.S."/>
            <person name="Emdad E.M."/>
            <person name="Islam M.M."/>
            <person name="Ahmed B."/>
            <person name="Halim A."/>
            <person name="Hossen Q.M.M."/>
            <person name="Hossain M.Z."/>
            <person name="Ahmed R."/>
            <person name="Khan M.M."/>
            <person name="Islam R."/>
            <person name="Rashid M.M."/>
            <person name="Khan S.A."/>
            <person name="Rahman M.S."/>
            <person name="Alam M."/>
            <person name="Yahiya A.S."/>
            <person name="Khan M.S."/>
            <person name="Azam M.S."/>
            <person name="Haque T."/>
            <person name="Lashkar M.Z.H."/>
            <person name="Akhand A.I."/>
            <person name="Morshed G."/>
            <person name="Roy S."/>
            <person name="Uddin K.S."/>
            <person name="Rabeya T."/>
            <person name="Hossain A.S."/>
            <person name="Chowdhury A."/>
            <person name="Snigdha A.R."/>
            <person name="Mortoza M.S."/>
            <person name="Matin S.A."/>
            <person name="Hoque S.M.E."/>
            <person name="Islam M.K."/>
            <person name="Roy D.K."/>
            <person name="Haider R."/>
            <person name="Moosa M.M."/>
            <person name="Elias S.M."/>
            <person name="Hasan A.M."/>
            <person name="Jahan S."/>
            <person name="Shafiuddin M."/>
            <person name="Mahmood N."/>
            <person name="Shommy N.S."/>
        </authorList>
    </citation>
    <scope>NUCLEOTIDE SEQUENCE [LARGE SCALE GENOMIC DNA]</scope>
    <source>
        <strain evidence="4">cv. O-4</strain>
    </source>
</reference>
<dbReference type="SUPFAM" id="SSF48452">
    <property type="entry name" value="TPR-like"/>
    <property type="match status" value="1"/>
</dbReference>
<accession>A0A1R3I4H3</accession>
<keyword evidence="4" id="KW-1185">Reference proteome</keyword>
<dbReference type="STRING" id="93759.A0A1R3I4H3"/>
<feature type="region of interest" description="Disordered" evidence="2">
    <location>
        <begin position="86"/>
        <end position="105"/>
    </location>
</feature>
<dbReference type="Pfam" id="PF13414">
    <property type="entry name" value="TPR_11"/>
    <property type="match status" value="1"/>
</dbReference>
<feature type="compositionally biased region" description="Basic and acidic residues" evidence="2">
    <location>
        <begin position="1"/>
        <end position="25"/>
    </location>
</feature>
<dbReference type="GO" id="GO:0000127">
    <property type="term" value="C:transcription factor TFIIIC complex"/>
    <property type="evidence" value="ECO:0007669"/>
    <property type="project" value="TreeGrafter"/>
</dbReference>
<dbReference type="Pfam" id="PF13181">
    <property type="entry name" value="TPR_8"/>
    <property type="match status" value="1"/>
</dbReference>
<dbReference type="InterPro" id="IPR019734">
    <property type="entry name" value="TPR_rpt"/>
</dbReference>
<dbReference type="SMART" id="SM00028">
    <property type="entry name" value="TPR"/>
    <property type="match status" value="2"/>
</dbReference>
<protein>
    <submittedName>
        <fullName evidence="3">Tetratricopeptide-like helical</fullName>
    </submittedName>
</protein>
<proteinExistence type="predicted"/>